<comment type="caution">
    <text evidence="4">The sequence shown here is derived from an EMBL/GenBank/DDBJ whole genome shotgun (WGS) entry which is preliminary data.</text>
</comment>
<dbReference type="GO" id="GO:0016747">
    <property type="term" value="F:acyltransferase activity, transferring groups other than amino-acyl groups"/>
    <property type="evidence" value="ECO:0007669"/>
    <property type="project" value="InterPro"/>
</dbReference>
<gene>
    <name evidence="4" type="ORF">H4O21_12880</name>
</gene>
<keyword evidence="1 4" id="KW-0808">Transferase</keyword>
<evidence type="ECO:0000256" key="2">
    <source>
        <dbReference type="ARBA" id="ARBA00023315"/>
    </source>
</evidence>
<evidence type="ECO:0000313" key="5">
    <source>
        <dbReference type="Proteomes" id="UP000565262"/>
    </source>
</evidence>
<dbReference type="InterPro" id="IPR016181">
    <property type="entry name" value="Acyl_CoA_acyltransferase"/>
</dbReference>
<protein>
    <submittedName>
        <fullName evidence="4">GNAT family N-acetyltransferase/peptidase C39 family protein</fullName>
    </submittedName>
</protein>
<dbReference type="Gene3D" id="3.40.630.30">
    <property type="match status" value="1"/>
</dbReference>
<dbReference type="RefSeq" id="WP_182809276.1">
    <property type="nucleotide sequence ID" value="NZ_JACJFM010000015.1"/>
</dbReference>
<proteinExistence type="predicted"/>
<dbReference type="PROSITE" id="PS51186">
    <property type="entry name" value="GNAT"/>
    <property type="match status" value="1"/>
</dbReference>
<dbReference type="Pfam" id="PF00583">
    <property type="entry name" value="Acetyltransf_1"/>
    <property type="match status" value="1"/>
</dbReference>
<dbReference type="AlphaFoldDB" id="A0A839IPS4"/>
<keyword evidence="5" id="KW-1185">Reference proteome</keyword>
<dbReference type="InterPro" id="IPR021770">
    <property type="entry name" value="DUF3335"/>
</dbReference>
<dbReference type="SUPFAM" id="SSF55729">
    <property type="entry name" value="Acyl-CoA N-acyltransferases (Nat)"/>
    <property type="match status" value="1"/>
</dbReference>
<dbReference type="PANTHER" id="PTHR43420:SF12">
    <property type="entry name" value="N-ACETYLTRANSFERASE DOMAIN-CONTAINING PROTEIN"/>
    <property type="match status" value="1"/>
</dbReference>
<dbReference type="EMBL" id="JACJFM010000015">
    <property type="protein sequence ID" value="MBB1487503.1"/>
    <property type="molecule type" value="Genomic_DNA"/>
</dbReference>
<sequence>MNYREASKADISALIRLEELCFAEDRLSRRSFSHFIGAPTARVEVVEEEGQLKGYSIVLLRRGTCLSRLYSLALAPEARGQGCARQLISNAERYAIEHGCVFLRLEVRTDNQPALELYRRLGFRTFSTIRNYYADGCDALRMEKHLIRAIRPTPVNLPYYKQQTDFTCGPSALMIAMKSLDPGFDMTLSEELRIWREATTIFMQSGHGGCSPYGLAISAWKRGFRVLIHASTVDTPFIDTVRDRHKKEIMHSVHQDFMEQIDRTDITVLQENLTPDMLKQHLNNGMVAISLVSTWQLNRQKVPHWVAVTQADEHYVYVSDPEPDEEKMHTVTDNIAVPLKMENFSQMASFGKQRQRFTLLIGL</sequence>
<dbReference type="InterPro" id="IPR050680">
    <property type="entry name" value="YpeA/RimI_acetyltransf"/>
</dbReference>
<dbReference type="CDD" id="cd04301">
    <property type="entry name" value="NAT_SF"/>
    <property type="match status" value="1"/>
</dbReference>
<accession>A0A839IPS4</accession>
<organism evidence="4 5">
    <name type="scientific">Oceanospirillum sediminis</name>
    <dbReference type="NCBI Taxonomy" id="2760088"/>
    <lineage>
        <taxon>Bacteria</taxon>
        <taxon>Pseudomonadati</taxon>
        <taxon>Pseudomonadota</taxon>
        <taxon>Gammaproteobacteria</taxon>
        <taxon>Oceanospirillales</taxon>
        <taxon>Oceanospirillaceae</taxon>
        <taxon>Oceanospirillum</taxon>
    </lineage>
</organism>
<dbReference type="InterPro" id="IPR000182">
    <property type="entry name" value="GNAT_dom"/>
</dbReference>
<evidence type="ECO:0000256" key="1">
    <source>
        <dbReference type="ARBA" id="ARBA00022679"/>
    </source>
</evidence>
<dbReference type="Pfam" id="PF11814">
    <property type="entry name" value="DUF3335"/>
    <property type="match status" value="1"/>
</dbReference>
<evidence type="ECO:0000259" key="3">
    <source>
        <dbReference type="PROSITE" id="PS51186"/>
    </source>
</evidence>
<keyword evidence="2" id="KW-0012">Acyltransferase</keyword>
<dbReference type="Proteomes" id="UP000565262">
    <property type="component" value="Unassembled WGS sequence"/>
</dbReference>
<feature type="domain" description="N-acetyltransferase" evidence="3">
    <location>
        <begin position="1"/>
        <end position="147"/>
    </location>
</feature>
<reference evidence="4 5" key="1">
    <citation type="submission" date="2020-08" db="EMBL/GenBank/DDBJ databases">
        <title>Oceanospirillum sp. nov. isolated from marine sediment.</title>
        <authorList>
            <person name="Ji X."/>
        </authorList>
    </citation>
    <scope>NUCLEOTIDE SEQUENCE [LARGE SCALE GENOMIC DNA]</scope>
    <source>
        <strain evidence="4 5">D5</strain>
    </source>
</reference>
<evidence type="ECO:0000313" key="4">
    <source>
        <dbReference type="EMBL" id="MBB1487503.1"/>
    </source>
</evidence>
<dbReference type="PANTHER" id="PTHR43420">
    <property type="entry name" value="ACETYLTRANSFERASE"/>
    <property type="match status" value="1"/>
</dbReference>
<name>A0A839IPS4_9GAMM</name>